<dbReference type="SUPFAM" id="SSF110296">
    <property type="entry name" value="Oligoxyloglucan reducing end-specific cellobiohydrolase"/>
    <property type="match status" value="1"/>
</dbReference>
<dbReference type="InterPro" id="IPR015943">
    <property type="entry name" value="WD40/YVTN_repeat-like_dom_sf"/>
</dbReference>
<evidence type="ECO:0000313" key="1">
    <source>
        <dbReference type="EMBL" id="MFB9105979.1"/>
    </source>
</evidence>
<keyword evidence="2" id="KW-1185">Reference proteome</keyword>
<sequence>MKQIVVLVSVLVVFLCKPEDKNKIPNFTSVEMIHLIESETLNIRALEIVEETNGAYFLTSEGFGGYIGDQDGKQNIVYPITIGSDTVVNNFRALAVTSKSSFALSIESPARLYKITKGEKQLVYQEDHPKAFYDAMRFWNDEEGIAIGDPTDDCMSILITRDGGNTWRKVSCDNLPKVNAGEAAFAASDTNIAIVDNHTWVATGGKSSRIFYSPDKGATWQVFDTPIIQGSETTGMYSVDFYDDLNGFAVGGDYTKPESNVANKIKTSDGGKSWQVVADGEKPGYRSCVQYVPNSKGKALVVVGFKGIDFSNDAGETWSSLSESGYYTIRFVNDTVAYAAGAGRISKLTFRE</sequence>
<dbReference type="Proteomes" id="UP001589590">
    <property type="component" value="Unassembled WGS sequence"/>
</dbReference>
<accession>A0ABV5H265</accession>
<name>A0ABV5H265_9FLAO</name>
<dbReference type="PANTHER" id="PTHR47199">
    <property type="entry name" value="PHOTOSYSTEM II STABILITY/ASSEMBLY FACTOR HCF136, CHLOROPLASTIC"/>
    <property type="match status" value="1"/>
</dbReference>
<gene>
    <name evidence="1" type="ORF">ACFFU1_13810</name>
</gene>
<proteinExistence type="predicted"/>
<reference evidence="1 2" key="1">
    <citation type="submission" date="2024-09" db="EMBL/GenBank/DDBJ databases">
        <authorList>
            <person name="Sun Q."/>
            <person name="Mori K."/>
        </authorList>
    </citation>
    <scope>NUCLEOTIDE SEQUENCE [LARGE SCALE GENOMIC DNA]</scope>
    <source>
        <strain evidence="1 2">CECT 8300</strain>
    </source>
</reference>
<dbReference type="RefSeq" id="WP_290272502.1">
    <property type="nucleotide sequence ID" value="NZ_JAUFQP010000013.1"/>
</dbReference>
<organism evidence="1 2">
    <name type="scientific">Algibacter miyuki</name>
    <dbReference type="NCBI Taxonomy" id="1306933"/>
    <lineage>
        <taxon>Bacteria</taxon>
        <taxon>Pseudomonadati</taxon>
        <taxon>Bacteroidota</taxon>
        <taxon>Flavobacteriia</taxon>
        <taxon>Flavobacteriales</taxon>
        <taxon>Flavobacteriaceae</taxon>
        <taxon>Algibacter</taxon>
    </lineage>
</organism>
<dbReference type="EMBL" id="JBHMFA010000009">
    <property type="protein sequence ID" value="MFB9105979.1"/>
    <property type="molecule type" value="Genomic_DNA"/>
</dbReference>
<protein>
    <submittedName>
        <fullName evidence="1">WD40/YVTN/BNR-like repeat-containing protein</fullName>
    </submittedName>
</protein>
<dbReference type="CDD" id="cd15482">
    <property type="entry name" value="Sialidase_non-viral"/>
    <property type="match status" value="1"/>
</dbReference>
<dbReference type="Gene3D" id="2.130.10.10">
    <property type="entry name" value="YVTN repeat-like/Quinoprotein amine dehydrogenase"/>
    <property type="match status" value="1"/>
</dbReference>
<evidence type="ECO:0000313" key="2">
    <source>
        <dbReference type="Proteomes" id="UP001589590"/>
    </source>
</evidence>
<comment type="caution">
    <text evidence="1">The sequence shown here is derived from an EMBL/GenBank/DDBJ whole genome shotgun (WGS) entry which is preliminary data.</text>
</comment>
<dbReference type="PANTHER" id="PTHR47199:SF2">
    <property type="entry name" value="PHOTOSYSTEM II STABILITY_ASSEMBLY FACTOR HCF136, CHLOROPLASTIC"/>
    <property type="match status" value="1"/>
</dbReference>